<proteinExistence type="predicted"/>
<evidence type="ECO:0000256" key="2">
    <source>
        <dbReference type="ARBA" id="ARBA00022723"/>
    </source>
</evidence>
<reference evidence="8 9" key="1">
    <citation type="submission" date="2015-11" db="EMBL/GenBank/DDBJ databases">
        <title>Genomes and virulence difference between two physiological races of Phytophthora nicotianae.</title>
        <authorList>
            <person name="Liu H."/>
            <person name="Ma X."/>
            <person name="Yu H."/>
            <person name="Fang D."/>
            <person name="Li Y."/>
            <person name="Wang X."/>
            <person name="Wang W."/>
            <person name="Dong Y."/>
            <person name="Xiao B."/>
        </authorList>
    </citation>
    <scope>NUCLEOTIDE SEQUENCE [LARGE SCALE GENOMIC DNA]</scope>
    <source>
        <strain evidence="9">race 1</strain>
    </source>
</reference>
<keyword evidence="3" id="KW-0863">Zinc-finger</keyword>
<dbReference type="Pfam" id="PF23341">
    <property type="entry name" value="PEP5_VPS11_N"/>
    <property type="match status" value="1"/>
</dbReference>
<evidence type="ECO:0000259" key="6">
    <source>
        <dbReference type="Pfam" id="PF12451"/>
    </source>
</evidence>
<dbReference type="GO" id="GO:0048284">
    <property type="term" value="P:organelle fusion"/>
    <property type="evidence" value="ECO:0007669"/>
    <property type="project" value="TreeGrafter"/>
</dbReference>
<evidence type="ECO:0000313" key="8">
    <source>
        <dbReference type="EMBL" id="KUF96824.1"/>
    </source>
</evidence>
<evidence type="ECO:0000256" key="1">
    <source>
        <dbReference type="ARBA" id="ARBA00004370"/>
    </source>
</evidence>
<organism evidence="8 9">
    <name type="scientific">Phytophthora nicotianae</name>
    <name type="common">Potato buckeye rot agent</name>
    <name type="synonym">Phytophthora parasitica</name>
    <dbReference type="NCBI Taxonomy" id="4792"/>
    <lineage>
        <taxon>Eukaryota</taxon>
        <taxon>Sar</taxon>
        <taxon>Stramenopiles</taxon>
        <taxon>Oomycota</taxon>
        <taxon>Peronosporomycetes</taxon>
        <taxon>Peronosporales</taxon>
        <taxon>Peronosporaceae</taxon>
        <taxon>Phytophthora</taxon>
    </lineage>
</organism>
<dbReference type="PANTHER" id="PTHR23323:SF24">
    <property type="entry name" value="VACUOLAR PROTEIN SORTING-ASSOCIATED PROTEIN 11 HOMOLOG"/>
    <property type="match status" value="1"/>
</dbReference>
<dbReference type="GO" id="GO:0007032">
    <property type="term" value="P:endosome organization"/>
    <property type="evidence" value="ECO:0007669"/>
    <property type="project" value="TreeGrafter"/>
</dbReference>
<keyword evidence="4" id="KW-0862">Zinc</keyword>
<evidence type="ECO:0000256" key="4">
    <source>
        <dbReference type="ARBA" id="ARBA00022833"/>
    </source>
</evidence>
<dbReference type="GO" id="GO:0005768">
    <property type="term" value="C:endosome"/>
    <property type="evidence" value="ECO:0007669"/>
    <property type="project" value="TreeGrafter"/>
</dbReference>
<comment type="caution">
    <text evidence="8">The sequence shown here is derived from an EMBL/GenBank/DDBJ whole genome shotgun (WGS) entry which is preliminary data.</text>
</comment>
<dbReference type="GO" id="GO:0030897">
    <property type="term" value="C:HOPS complex"/>
    <property type="evidence" value="ECO:0007669"/>
    <property type="project" value="TreeGrafter"/>
</dbReference>
<keyword evidence="2" id="KW-0479">Metal-binding</keyword>
<evidence type="ECO:0000256" key="3">
    <source>
        <dbReference type="ARBA" id="ARBA00022771"/>
    </source>
</evidence>
<evidence type="ECO:0000259" key="7">
    <source>
        <dbReference type="Pfam" id="PF23341"/>
    </source>
</evidence>
<gene>
    <name evidence="8" type="ORF">AM588_10007944</name>
</gene>
<feature type="domain" description="PEP5/VPS11 N-terminal" evidence="7">
    <location>
        <begin position="4"/>
        <end position="66"/>
    </location>
</feature>
<accession>A0A0W8DKN0</accession>
<dbReference type="EMBL" id="LNFP01000142">
    <property type="protein sequence ID" value="KUF96824.1"/>
    <property type="molecule type" value="Genomic_DNA"/>
</dbReference>
<dbReference type="Pfam" id="PF12451">
    <property type="entry name" value="VPS11_C"/>
    <property type="match status" value="1"/>
</dbReference>
<dbReference type="Proteomes" id="UP000054636">
    <property type="component" value="Unassembled WGS sequence"/>
</dbReference>
<protein>
    <submittedName>
        <fullName evidence="8">Diacylglycerol O-acyltransferase 2</fullName>
    </submittedName>
</protein>
<feature type="domain" description="Vacuolar protein sorting protein 11 C-terminal" evidence="6">
    <location>
        <begin position="110"/>
        <end position="150"/>
    </location>
</feature>
<evidence type="ECO:0000313" key="9">
    <source>
        <dbReference type="Proteomes" id="UP000054636"/>
    </source>
</evidence>
<keyword evidence="5" id="KW-0472">Membrane</keyword>
<dbReference type="GO" id="GO:0008270">
    <property type="term" value="F:zinc ion binding"/>
    <property type="evidence" value="ECO:0007669"/>
    <property type="project" value="UniProtKB-KW"/>
</dbReference>
<comment type="subcellular location">
    <subcellularLocation>
        <location evidence="1">Membrane</location>
    </subcellularLocation>
</comment>
<name>A0A0W8DKN0_PHYNI</name>
<sequence>MAQWRRFAFFDKEVLKDANGPWMKGVDITSMSANRGLICVGDADGFVHLANRSLEARKFQAHELNVLVTIGDGIDPRPEELREQSKAIAEAGRSPNAEECITCSMDHRHILGLKTQLEQKAGNHEQFYNQLETAADGFHTIAEYFGKGIFKSNEVVLDEGSFETRFSAEF</sequence>
<dbReference type="GO" id="GO:0006904">
    <property type="term" value="P:vesicle docking involved in exocytosis"/>
    <property type="evidence" value="ECO:0007669"/>
    <property type="project" value="TreeGrafter"/>
</dbReference>
<dbReference type="GO" id="GO:0007033">
    <property type="term" value="P:vacuole organization"/>
    <property type="evidence" value="ECO:0007669"/>
    <property type="project" value="TreeGrafter"/>
</dbReference>
<dbReference type="GO" id="GO:0030674">
    <property type="term" value="F:protein-macromolecule adaptor activity"/>
    <property type="evidence" value="ECO:0007669"/>
    <property type="project" value="TreeGrafter"/>
</dbReference>
<dbReference type="PANTHER" id="PTHR23323">
    <property type="entry name" value="VACUOLAR PROTEIN SORTING-ASSOCIATED PROTEIN"/>
    <property type="match status" value="1"/>
</dbReference>
<dbReference type="InterPro" id="IPR057307">
    <property type="entry name" value="PEP5_VPS11_N"/>
</dbReference>
<evidence type="ECO:0000256" key="5">
    <source>
        <dbReference type="ARBA" id="ARBA00023136"/>
    </source>
</evidence>
<dbReference type="AlphaFoldDB" id="A0A0W8DKN0"/>
<dbReference type="InterPro" id="IPR024763">
    <property type="entry name" value="VPS11_C"/>
</dbReference>